<accession>A0A328C1I2</accession>
<comment type="caution">
    <text evidence="1">The sequence shown here is derived from an EMBL/GenBank/DDBJ whole genome shotgun (WGS) entry which is preliminary data.</text>
</comment>
<dbReference type="EMBL" id="QHKO01000013">
    <property type="protein sequence ID" value="RAL20149.1"/>
    <property type="molecule type" value="Genomic_DNA"/>
</dbReference>
<sequence>MKKLMMVVLVGGGAVSGCSVTEPLYGNEVCDYIETAVLWEDEAPGGVVPGDVFDGLSTMATVEAEESPSGGEELSVMIERDGDHAFYLESEVCKSRLELPLIFSVSSVAGDALDEAFEVRAVVEGERVKVNYRFDVSELNGSYVPSLDGEGGTVLGLELAADVGPTESEAQILVDLEQQRGDAISNFMQQDWAWGW</sequence>
<dbReference type="Proteomes" id="UP000249169">
    <property type="component" value="Unassembled WGS sequence"/>
</dbReference>
<evidence type="ECO:0008006" key="3">
    <source>
        <dbReference type="Google" id="ProtNLM"/>
    </source>
</evidence>
<organism evidence="1 2">
    <name type="scientific">Lujinxingia litoralis</name>
    <dbReference type="NCBI Taxonomy" id="2211119"/>
    <lineage>
        <taxon>Bacteria</taxon>
        <taxon>Deltaproteobacteria</taxon>
        <taxon>Bradymonadales</taxon>
        <taxon>Lujinxingiaceae</taxon>
        <taxon>Lujinxingia</taxon>
    </lineage>
</organism>
<keyword evidence="2" id="KW-1185">Reference proteome</keyword>
<gene>
    <name evidence="1" type="ORF">DL240_18190</name>
</gene>
<dbReference type="AlphaFoldDB" id="A0A328C1I2"/>
<evidence type="ECO:0000313" key="2">
    <source>
        <dbReference type="Proteomes" id="UP000249169"/>
    </source>
</evidence>
<protein>
    <recommendedName>
        <fullName evidence="3">Lipoprotein</fullName>
    </recommendedName>
</protein>
<evidence type="ECO:0000313" key="1">
    <source>
        <dbReference type="EMBL" id="RAL20149.1"/>
    </source>
</evidence>
<reference evidence="1 2" key="1">
    <citation type="submission" date="2018-05" db="EMBL/GenBank/DDBJ databases">
        <title>Lujinxingia marina gen. nov. sp. nov., a new facultative anaerobic member of the class Deltaproteobacteria, and proposal of Lujinxingaceae fam. nov.</title>
        <authorList>
            <person name="Li C.-M."/>
        </authorList>
    </citation>
    <scope>NUCLEOTIDE SEQUENCE [LARGE SCALE GENOMIC DNA]</scope>
    <source>
        <strain evidence="1 2">B210</strain>
    </source>
</reference>
<dbReference type="RefSeq" id="WP_111731326.1">
    <property type="nucleotide sequence ID" value="NZ_QHKO01000013.1"/>
</dbReference>
<name>A0A328C1I2_9DELT</name>
<dbReference type="OrthoDB" id="5508855at2"/>
<proteinExistence type="predicted"/>
<dbReference type="PROSITE" id="PS51257">
    <property type="entry name" value="PROKAR_LIPOPROTEIN"/>
    <property type="match status" value="1"/>
</dbReference>